<dbReference type="GO" id="GO:0016787">
    <property type="term" value="F:hydrolase activity"/>
    <property type="evidence" value="ECO:0007669"/>
    <property type="project" value="UniProtKB-KW"/>
</dbReference>
<accession>A0A7V9Z7E1</accession>
<dbReference type="InterPro" id="IPR029055">
    <property type="entry name" value="Ntn_hydrolases_N"/>
</dbReference>
<dbReference type="EMBL" id="JACDUT010000006">
    <property type="protein sequence ID" value="MBA2875386.1"/>
    <property type="molecule type" value="Genomic_DNA"/>
</dbReference>
<evidence type="ECO:0000313" key="2">
    <source>
        <dbReference type="Proteomes" id="UP000523087"/>
    </source>
</evidence>
<name>A0A7V9Z7E1_9BACL</name>
<organism evidence="1 2">
    <name type="scientific">Thermaerobacillus caldiproteolyticus</name>
    <dbReference type="NCBI Taxonomy" id="247480"/>
    <lineage>
        <taxon>Bacteria</taxon>
        <taxon>Bacillati</taxon>
        <taxon>Bacillota</taxon>
        <taxon>Bacilli</taxon>
        <taxon>Bacillales</taxon>
        <taxon>Anoxybacillaceae</taxon>
        <taxon>Thermaerobacillus</taxon>
    </lineage>
</organism>
<gene>
    <name evidence="1" type="ORF">HNR31_002174</name>
</gene>
<proteinExistence type="predicted"/>
<dbReference type="AlphaFoldDB" id="A0A7V9Z7E1"/>
<protein>
    <submittedName>
        <fullName evidence="1">Putative Ntn-hydrolase superfamily protein</fullName>
    </submittedName>
</protein>
<dbReference type="InterPro" id="IPR010430">
    <property type="entry name" value="DUF1028"/>
</dbReference>
<evidence type="ECO:0000313" key="1">
    <source>
        <dbReference type="EMBL" id="MBA2875386.1"/>
    </source>
</evidence>
<dbReference type="Pfam" id="PF06267">
    <property type="entry name" value="DUF1028"/>
    <property type="match status" value="1"/>
</dbReference>
<dbReference type="Gene3D" id="3.60.20.10">
    <property type="entry name" value="Glutamine Phosphoribosylpyrophosphate, subunit 1, domain 1"/>
    <property type="match status" value="1"/>
</dbReference>
<keyword evidence="1" id="KW-0378">Hydrolase</keyword>
<comment type="caution">
    <text evidence="1">The sequence shown here is derived from an EMBL/GenBank/DDBJ whole genome shotgun (WGS) entry which is preliminary data.</text>
</comment>
<reference evidence="1 2" key="1">
    <citation type="submission" date="2020-07" db="EMBL/GenBank/DDBJ databases">
        <title>Genomic Encyclopedia of Type Strains, Phase IV (KMG-IV): sequencing the most valuable type-strain genomes for metagenomic binning, comparative biology and taxonomic classification.</title>
        <authorList>
            <person name="Goeker M."/>
        </authorList>
    </citation>
    <scope>NUCLEOTIDE SEQUENCE [LARGE SCALE GENOMIC DNA]</scope>
    <source>
        <strain evidence="1 2">DSM 15730</strain>
    </source>
</reference>
<sequence length="60" mass="6810">MIVIQSYANTSYAARGLELMASKKCHKKRLSKILLTEESDRERREAGIVDAKGNTMVFYS</sequence>
<dbReference type="Proteomes" id="UP000523087">
    <property type="component" value="Unassembled WGS sequence"/>
</dbReference>
<keyword evidence="2" id="KW-1185">Reference proteome</keyword>